<evidence type="ECO:0000256" key="5">
    <source>
        <dbReference type="ARBA" id="ARBA00022692"/>
    </source>
</evidence>
<feature type="transmembrane region" description="Helical" evidence="8">
    <location>
        <begin position="134"/>
        <end position="153"/>
    </location>
</feature>
<evidence type="ECO:0000256" key="4">
    <source>
        <dbReference type="ARBA" id="ARBA00022519"/>
    </source>
</evidence>
<reference evidence="10 11" key="1">
    <citation type="submission" date="2015-07" db="EMBL/GenBank/DDBJ databases">
        <title>Whole genome sequence of Thermanaerothrix daxensis DSM 23592.</title>
        <authorList>
            <person name="Hemp J."/>
            <person name="Ward L.M."/>
            <person name="Pace L.A."/>
            <person name="Fischer W.W."/>
        </authorList>
    </citation>
    <scope>NUCLEOTIDE SEQUENCE [LARGE SCALE GENOMIC DNA]</scope>
    <source>
        <strain evidence="10 11">GNS-1</strain>
    </source>
</reference>
<evidence type="ECO:0000256" key="2">
    <source>
        <dbReference type="ARBA" id="ARBA00022448"/>
    </source>
</evidence>
<feature type="transmembrane region" description="Helical" evidence="8">
    <location>
        <begin position="238"/>
        <end position="258"/>
    </location>
</feature>
<evidence type="ECO:0000256" key="8">
    <source>
        <dbReference type="RuleBase" id="RU363032"/>
    </source>
</evidence>
<proteinExistence type="inferred from homology"/>
<feature type="transmembrane region" description="Helical" evidence="8">
    <location>
        <begin position="194"/>
        <end position="217"/>
    </location>
</feature>
<dbReference type="PANTHER" id="PTHR43357:SF4">
    <property type="entry name" value="INNER MEMBRANE ABC TRANSPORTER PERMEASE PROTEIN YDCV"/>
    <property type="match status" value="1"/>
</dbReference>
<dbReference type="OrthoDB" id="9782004at2"/>
<evidence type="ECO:0000256" key="7">
    <source>
        <dbReference type="ARBA" id="ARBA00023136"/>
    </source>
</evidence>
<dbReference type="RefSeq" id="WP_054520341.1">
    <property type="nucleotide sequence ID" value="NZ_LGKO01000002.1"/>
</dbReference>
<keyword evidence="6 8" id="KW-1133">Transmembrane helix</keyword>
<dbReference type="InterPro" id="IPR035906">
    <property type="entry name" value="MetI-like_sf"/>
</dbReference>
<evidence type="ECO:0000256" key="3">
    <source>
        <dbReference type="ARBA" id="ARBA00022475"/>
    </source>
</evidence>
<dbReference type="GO" id="GO:0055085">
    <property type="term" value="P:transmembrane transport"/>
    <property type="evidence" value="ECO:0007669"/>
    <property type="project" value="InterPro"/>
</dbReference>
<feature type="transmembrane region" description="Helical" evidence="8">
    <location>
        <begin position="12"/>
        <end position="32"/>
    </location>
</feature>
<dbReference type="Proteomes" id="UP000050544">
    <property type="component" value="Unassembled WGS sequence"/>
</dbReference>
<organism evidence="10 11">
    <name type="scientific">Thermanaerothrix daxensis</name>
    <dbReference type="NCBI Taxonomy" id="869279"/>
    <lineage>
        <taxon>Bacteria</taxon>
        <taxon>Bacillati</taxon>
        <taxon>Chloroflexota</taxon>
        <taxon>Anaerolineae</taxon>
        <taxon>Anaerolineales</taxon>
        <taxon>Anaerolineaceae</taxon>
        <taxon>Thermanaerothrix</taxon>
    </lineage>
</organism>
<keyword evidence="5 8" id="KW-0812">Transmembrane</keyword>
<dbReference type="GO" id="GO:0005886">
    <property type="term" value="C:plasma membrane"/>
    <property type="evidence" value="ECO:0007669"/>
    <property type="project" value="UniProtKB-SubCell"/>
</dbReference>
<evidence type="ECO:0000259" key="9">
    <source>
        <dbReference type="PROSITE" id="PS50928"/>
    </source>
</evidence>
<evidence type="ECO:0000313" key="11">
    <source>
        <dbReference type="Proteomes" id="UP000050544"/>
    </source>
</evidence>
<name>A0A0P6YMG2_9CHLR</name>
<evidence type="ECO:0000313" key="10">
    <source>
        <dbReference type="EMBL" id="KPL83925.1"/>
    </source>
</evidence>
<comment type="similarity">
    <text evidence="8">Belongs to the binding-protein-dependent transport system permease family.</text>
</comment>
<dbReference type="SUPFAM" id="SSF161098">
    <property type="entry name" value="MetI-like"/>
    <property type="match status" value="1"/>
</dbReference>
<evidence type="ECO:0000256" key="6">
    <source>
        <dbReference type="ARBA" id="ARBA00022989"/>
    </source>
</evidence>
<comment type="subcellular location">
    <subcellularLocation>
        <location evidence="1">Cell inner membrane</location>
        <topology evidence="1">Multi-pass membrane protein</topology>
    </subcellularLocation>
    <subcellularLocation>
        <location evidence="8">Cell membrane</location>
        <topology evidence="8">Multi-pass membrane protein</topology>
    </subcellularLocation>
</comment>
<keyword evidence="2 8" id="KW-0813">Transport</keyword>
<feature type="transmembrane region" description="Helical" evidence="8">
    <location>
        <begin position="69"/>
        <end position="89"/>
    </location>
</feature>
<dbReference type="STRING" id="869279.SE15_01555"/>
<keyword evidence="7 8" id="KW-0472">Membrane</keyword>
<evidence type="ECO:0000256" key="1">
    <source>
        <dbReference type="ARBA" id="ARBA00004429"/>
    </source>
</evidence>
<dbReference type="InterPro" id="IPR000515">
    <property type="entry name" value="MetI-like"/>
</dbReference>
<keyword evidence="11" id="KW-1185">Reference proteome</keyword>
<dbReference type="Gene3D" id="1.10.3720.10">
    <property type="entry name" value="MetI-like"/>
    <property type="match status" value="1"/>
</dbReference>
<keyword evidence="3" id="KW-1003">Cell membrane</keyword>
<sequence length="272" mass="30089">MDQNQRAPLRQRLVSWFILFLGGLYFFVPLIATIDFSLRARKGVLSALAYQRVLSDPRFASAFTFSLEMALLTVVVGVILVVPTAYWIRLRLPQLRPVVEFITLMPFVVPAIVLVFGLIRVFSRPPLLLTNSFTGTQILLVAGYVVLVLPYLYRAVDTGLQAIDIRTLTEAAQSLGAGWWVIITQIIFPNLRSAILSGAFLTITIVMGELTMASFLVGLRAFGPYMSQVGQNRAYEGAALAVISFALTWAFTMLFQFVGRRALGGDQAFGAR</sequence>
<protein>
    <submittedName>
        <fullName evidence="10">Spermidine/putrescine ABC transporter permease</fullName>
    </submittedName>
</protein>
<dbReference type="Pfam" id="PF00528">
    <property type="entry name" value="BPD_transp_1"/>
    <property type="match status" value="1"/>
</dbReference>
<gene>
    <name evidence="10" type="ORF">SE15_01555</name>
</gene>
<dbReference type="AlphaFoldDB" id="A0A0P6YMG2"/>
<dbReference type="EMBL" id="LGKO01000002">
    <property type="protein sequence ID" value="KPL83925.1"/>
    <property type="molecule type" value="Genomic_DNA"/>
</dbReference>
<feature type="transmembrane region" description="Helical" evidence="8">
    <location>
        <begin position="101"/>
        <end position="122"/>
    </location>
</feature>
<dbReference type="PROSITE" id="PS50928">
    <property type="entry name" value="ABC_TM1"/>
    <property type="match status" value="1"/>
</dbReference>
<dbReference type="PANTHER" id="PTHR43357">
    <property type="entry name" value="INNER MEMBRANE ABC TRANSPORTER PERMEASE PROTEIN YDCV"/>
    <property type="match status" value="1"/>
</dbReference>
<comment type="caution">
    <text evidence="10">The sequence shown here is derived from an EMBL/GenBank/DDBJ whole genome shotgun (WGS) entry which is preliminary data.</text>
</comment>
<accession>A0A0P6YMG2</accession>
<feature type="domain" description="ABC transmembrane type-1" evidence="9">
    <location>
        <begin position="63"/>
        <end position="255"/>
    </location>
</feature>
<keyword evidence="4" id="KW-0997">Cell inner membrane</keyword>
<dbReference type="CDD" id="cd06261">
    <property type="entry name" value="TM_PBP2"/>
    <property type="match status" value="1"/>
</dbReference>